<accession>A0A6N7VNL7</accession>
<dbReference type="EMBL" id="VULO01000001">
    <property type="protein sequence ID" value="MSS83304.1"/>
    <property type="molecule type" value="Genomic_DNA"/>
</dbReference>
<name>A0A6N7VNL7_9ACTO</name>
<evidence type="ECO:0000313" key="2">
    <source>
        <dbReference type="Proteomes" id="UP000470875"/>
    </source>
</evidence>
<keyword evidence="2" id="KW-1185">Reference proteome</keyword>
<dbReference type="AlphaFoldDB" id="A0A6N7VNL7"/>
<comment type="caution">
    <text evidence="1">The sequence shown here is derived from an EMBL/GenBank/DDBJ whole genome shotgun (WGS) entry which is preliminary data.</text>
</comment>
<organism evidence="1 2">
    <name type="scientific">Scrofimicrobium canadense</name>
    <dbReference type="NCBI Taxonomy" id="2652290"/>
    <lineage>
        <taxon>Bacteria</taxon>
        <taxon>Bacillati</taxon>
        <taxon>Actinomycetota</taxon>
        <taxon>Actinomycetes</taxon>
        <taxon>Actinomycetales</taxon>
        <taxon>Actinomycetaceae</taxon>
        <taxon>Scrofimicrobium</taxon>
    </lineage>
</organism>
<reference evidence="1 2" key="1">
    <citation type="submission" date="2019-08" db="EMBL/GenBank/DDBJ databases">
        <title>In-depth cultivation of the pig gut microbiome towards novel bacterial diversity and tailored functional studies.</title>
        <authorList>
            <person name="Wylensek D."/>
            <person name="Hitch T.C.A."/>
            <person name="Clavel T."/>
        </authorList>
    </citation>
    <scope>NUCLEOTIDE SEQUENCE [LARGE SCALE GENOMIC DNA]</scope>
    <source>
        <strain evidence="1 2">WB03_NA08</strain>
    </source>
</reference>
<evidence type="ECO:0000313" key="1">
    <source>
        <dbReference type="EMBL" id="MSS83304.1"/>
    </source>
</evidence>
<gene>
    <name evidence="1" type="ORF">FYJ24_00685</name>
</gene>
<sequence>MSCNETRFLVDTNALSKIGRHRRTTEFFLNRAALPSEVLHEASKSPDIETLQTLEFETTPAVLRALREVMDAVAVEDSTLLDLYRNQGGADPLMIACALVGRNETRQRLFGEEWLIVTEDKAVCTLAGRFGINVVTPGEFARQIDEAAL</sequence>
<dbReference type="RefSeq" id="WP_154542633.1">
    <property type="nucleotide sequence ID" value="NZ_VULO01000001.1"/>
</dbReference>
<proteinExistence type="predicted"/>
<dbReference type="Proteomes" id="UP000470875">
    <property type="component" value="Unassembled WGS sequence"/>
</dbReference>
<protein>
    <recommendedName>
        <fullName evidence="3">PIN domain-containing protein</fullName>
    </recommendedName>
</protein>
<evidence type="ECO:0008006" key="3">
    <source>
        <dbReference type="Google" id="ProtNLM"/>
    </source>
</evidence>